<dbReference type="Gene3D" id="2.30.110.10">
    <property type="entry name" value="Electron Transport, Fmn-binding Protein, Chain A"/>
    <property type="match status" value="1"/>
</dbReference>
<sequence length="211" mass="24096">MSTYPVSERTKMKRGHKRASYDVELVHSIIDEAYICHVGAKMMDRPMVQPTAHWREGNKLYIHGSSKNGLFQTLIKGEEACITITILDGLVMARSSFHHSANYRSVMIFSKAKLIENRDEKKRLLNLMMLKITPERFDEIREPNAKELKATTVLEFDLVEVSAKVRTGPPVDDEEDYALPVWAGVTPLTLEKGKALDDPRWLDDHGKNDEE</sequence>
<dbReference type="OrthoDB" id="116031at2"/>
<keyword evidence="2" id="KW-1185">Reference proteome</keyword>
<evidence type="ECO:0000313" key="2">
    <source>
        <dbReference type="Proteomes" id="UP000231658"/>
    </source>
</evidence>
<reference evidence="1 2" key="1">
    <citation type="submission" date="2016-07" db="EMBL/GenBank/DDBJ databases">
        <authorList>
            <person name="Lefevre C.T."/>
        </authorList>
    </citation>
    <scope>NUCLEOTIDE SEQUENCE [LARGE SCALE GENOMIC DNA]</scope>
    <source>
        <strain evidence="1">PR1</strain>
    </source>
</reference>
<accession>A0A1C3RBY9</accession>
<protein>
    <recommendedName>
        <fullName evidence="3">Flavin-nucleotide-binding protein</fullName>
    </recommendedName>
</protein>
<dbReference type="InterPro" id="IPR024747">
    <property type="entry name" value="Pyridox_Oxase-rel"/>
</dbReference>
<dbReference type="InterPro" id="IPR012349">
    <property type="entry name" value="Split_barrel_FMN-bd"/>
</dbReference>
<organism evidence="1 2">
    <name type="scientific">Candidatus Terasakiella magnetica</name>
    <dbReference type="NCBI Taxonomy" id="1867952"/>
    <lineage>
        <taxon>Bacteria</taxon>
        <taxon>Pseudomonadati</taxon>
        <taxon>Pseudomonadota</taxon>
        <taxon>Alphaproteobacteria</taxon>
        <taxon>Rhodospirillales</taxon>
        <taxon>Terasakiellaceae</taxon>
        <taxon>Terasakiella</taxon>
    </lineage>
</organism>
<dbReference type="SUPFAM" id="SSF50475">
    <property type="entry name" value="FMN-binding split barrel"/>
    <property type="match status" value="1"/>
</dbReference>
<dbReference type="Pfam" id="PF12900">
    <property type="entry name" value="Pyridox_ox_2"/>
    <property type="match status" value="1"/>
</dbReference>
<dbReference type="Proteomes" id="UP000231658">
    <property type="component" value="Unassembled WGS sequence"/>
</dbReference>
<proteinExistence type="predicted"/>
<dbReference type="PANTHER" id="PTHR34071:SF2">
    <property type="entry name" value="FLAVIN-NUCLEOTIDE-BINDING PROTEIN"/>
    <property type="match status" value="1"/>
</dbReference>
<evidence type="ECO:0008006" key="3">
    <source>
        <dbReference type="Google" id="ProtNLM"/>
    </source>
</evidence>
<dbReference type="PANTHER" id="PTHR34071">
    <property type="entry name" value="5-NITROIMIDAZOLE ANTIBIOTICS RESISTANCE PROTEIN, NIMA-FAMILY-RELATED PROTEIN-RELATED"/>
    <property type="match status" value="1"/>
</dbReference>
<dbReference type="STRING" id="1867952.MTBPR1_10028"/>
<dbReference type="RefSeq" id="WP_069185530.1">
    <property type="nucleotide sequence ID" value="NZ_FLYE01000001.1"/>
</dbReference>
<evidence type="ECO:0000313" key="1">
    <source>
        <dbReference type="EMBL" id="SCA54781.1"/>
    </source>
</evidence>
<dbReference type="AlphaFoldDB" id="A0A1C3RBY9"/>
<dbReference type="EMBL" id="FLYE01000001">
    <property type="protein sequence ID" value="SCA54781.1"/>
    <property type="molecule type" value="Genomic_DNA"/>
</dbReference>
<gene>
    <name evidence="1" type="ORF">MTBPR1_10028</name>
</gene>
<name>A0A1C3RBY9_9PROT</name>